<dbReference type="Proteomes" id="UP001304895">
    <property type="component" value="Unassembled WGS sequence"/>
</dbReference>
<dbReference type="GO" id="GO:0005576">
    <property type="term" value="C:extracellular region"/>
    <property type="evidence" value="ECO:0007669"/>
    <property type="project" value="TreeGrafter"/>
</dbReference>
<evidence type="ECO:0000256" key="3">
    <source>
        <dbReference type="ARBA" id="ARBA00008773"/>
    </source>
</evidence>
<reference evidence="8" key="1">
    <citation type="journal article" date="2023" name="Mol. Phylogenet. Evol.">
        <title>Genome-scale phylogeny and comparative genomics of the fungal order Sordariales.</title>
        <authorList>
            <person name="Hensen N."/>
            <person name="Bonometti L."/>
            <person name="Westerberg I."/>
            <person name="Brannstrom I.O."/>
            <person name="Guillou S."/>
            <person name="Cros-Aarteil S."/>
            <person name="Calhoun S."/>
            <person name="Haridas S."/>
            <person name="Kuo A."/>
            <person name="Mondo S."/>
            <person name="Pangilinan J."/>
            <person name="Riley R."/>
            <person name="LaButti K."/>
            <person name="Andreopoulos B."/>
            <person name="Lipzen A."/>
            <person name="Chen C."/>
            <person name="Yan M."/>
            <person name="Daum C."/>
            <person name="Ng V."/>
            <person name="Clum A."/>
            <person name="Steindorff A."/>
            <person name="Ohm R.A."/>
            <person name="Martin F."/>
            <person name="Silar P."/>
            <person name="Natvig D.O."/>
            <person name="Lalanne C."/>
            <person name="Gautier V."/>
            <person name="Ament-Velasquez S.L."/>
            <person name="Kruys A."/>
            <person name="Hutchinson M.I."/>
            <person name="Powell A.J."/>
            <person name="Barry K."/>
            <person name="Miller A.N."/>
            <person name="Grigoriev I.V."/>
            <person name="Debuchy R."/>
            <person name="Gladieux P."/>
            <person name="Hiltunen Thoren M."/>
            <person name="Johannesson H."/>
        </authorList>
    </citation>
    <scope>NUCLEOTIDE SEQUENCE</scope>
    <source>
        <strain evidence="8">CBS 123565</strain>
    </source>
</reference>
<name>A0AAN6Z9N3_9PEZI</name>
<dbReference type="GO" id="GO:0009986">
    <property type="term" value="C:cell surface"/>
    <property type="evidence" value="ECO:0007669"/>
    <property type="project" value="TreeGrafter"/>
</dbReference>
<dbReference type="AlphaFoldDB" id="A0AAN6Z9N3"/>
<dbReference type="PANTHER" id="PTHR16631:SF13">
    <property type="entry name" value="GLUCAN ENDO-1,3-BETA-GLUCOSIDASE EGLC-RELATED"/>
    <property type="match status" value="1"/>
</dbReference>
<dbReference type="EMBL" id="MU853445">
    <property type="protein sequence ID" value="KAK4129996.1"/>
    <property type="molecule type" value="Genomic_DNA"/>
</dbReference>
<keyword evidence="7" id="KW-0732">Signal</keyword>
<comment type="caution">
    <text evidence="8">The sequence shown here is derived from an EMBL/GenBank/DDBJ whole genome shotgun (WGS) entry which is preliminary data.</text>
</comment>
<evidence type="ECO:0000256" key="7">
    <source>
        <dbReference type="SAM" id="SignalP"/>
    </source>
</evidence>
<keyword evidence="9" id="KW-1185">Reference proteome</keyword>
<protein>
    <recommendedName>
        <fullName evidence="4">glucan endo-1,3-beta-D-glucosidase</fullName>
        <ecNumber evidence="4">3.2.1.39</ecNumber>
    </recommendedName>
</protein>
<dbReference type="EC" id="3.2.1.39" evidence="4"/>
<evidence type="ECO:0000256" key="4">
    <source>
        <dbReference type="ARBA" id="ARBA00012780"/>
    </source>
</evidence>
<feature type="compositionally biased region" description="Basic and acidic residues" evidence="6">
    <location>
        <begin position="328"/>
        <end position="347"/>
    </location>
</feature>
<comment type="subcellular location">
    <subcellularLocation>
        <location evidence="2">Cell envelope</location>
    </subcellularLocation>
</comment>
<dbReference type="GO" id="GO:0071555">
    <property type="term" value="P:cell wall organization"/>
    <property type="evidence" value="ECO:0007669"/>
    <property type="project" value="TreeGrafter"/>
</dbReference>
<sequence>MRGTLCLAVLSAIFVPATAAVQGFNSWVFNDDGTPKYQADYEAEFKTARALVGAPAGGFNSVRLSTMIQANTRNTIVSAIPAAIATNTSLLLGIWCRGGTDFSVGTELAALKAAVDAHGEKLATLVVGIAVGHEELASNSEAGSRSGAVGGLQPDDVVRFIMQTRAAIQNTALARVPVGHIDTWSAWANASNQAVVVASDFLGMNFDLYSQQCAPNTISTAKILFDSARLMTKVAAIGRRPVWITEVGFPVSGSRSNGAVPSPLNAKYFWDVVGCPLLGTTNVWWKTLRDTGQGPPNNPSYGVVARDATAPLFDMSCAPGSTYTKRSHSFEEKRKFQQEGGGQKKGDANMNKNKAAKGD</sequence>
<organism evidence="8 9">
    <name type="scientific">Trichocladium antarcticum</name>
    <dbReference type="NCBI Taxonomy" id="1450529"/>
    <lineage>
        <taxon>Eukaryota</taxon>
        <taxon>Fungi</taxon>
        <taxon>Dikarya</taxon>
        <taxon>Ascomycota</taxon>
        <taxon>Pezizomycotina</taxon>
        <taxon>Sordariomycetes</taxon>
        <taxon>Sordariomycetidae</taxon>
        <taxon>Sordariales</taxon>
        <taxon>Chaetomiaceae</taxon>
        <taxon>Trichocladium</taxon>
    </lineage>
</organism>
<dbReference type="GO" id="GO:0009277">
    <property type="term" value="C:fungal-type cell wall"/>
    <property type="evidence" value="ECO:0007669"/>
    <property type="project" value="TreeGrafter"/>
</dbReference>
<feature type="chain" id="PRO_5042983783" description="glucan endo-1,3-beta-D-glucosidase" evidence="7">
    <location>
        <begin position="20"/>
        <end position="359"/>
    </location>
</feature>
<comment type="similarity">
    <text evidence="3">Belongs to the glycosyl hydrolase 17 family.</text>
</comment>
<evidence type="ECO:0000313" key="8">
    <source>
        <dbReference type="EMBL" id="KAK4129996.1"/>
    </source>
</evidence>
<evidence type="ECO:0000256" key="1">
    <source>
        <dbReference type="ARBA" id="ARBA00000382"/>
    </source>
</evidence>
<feature type="signal peptide" evidence="7">
    <location>
        <begin position="1"/>
        <end position="19"/>
    </location>
</feature>
<proteinExistence type="inferred from homology"/>
<dbReference type="SUPFAM" id="SSF51445">
    <property type="entry name" value="(Trans)glycosidases"/>
    <property type="match status" value="1"/>
</dbReference>
<evidence type="ECO:0000256" key="2">
    <source>
        <dbReference type="ARBA" id="ARBA00004196"/>
    </source>
</evidence>
<dbReference type="GO" id="GO:0042973">
    <property type="term" value="F:glucan endo-1,3-beta-D-glucosidase activity"/>
    <property type="evidence" value="ECO:0007669"/>
    <property type="project" value="UniProtKB-EC"/>
</dbReference>
<dbReference type="InterPro" id="IPR017853">
    <property type="entry name" value="GH"/>
</dbReference>
<feature type="region of interest" description="Disordered" evidence="6">
    <location>
        <begin position="322"/>
        <end position="359"/>
    </location>
</feature>
<keyword evidence="5 8" id="KW-0378">Hydrolase</keyword>
<evidence type="ECO:0000256" key="6">
    <source>
        <dbReference type="SAM" id="MobiDB-lite"/>
    </source>
</evidence>
<accession>A0AAN6Z9N3</accession>
<gene>
    <name evidence="8" type="ORF">BT67DRAFT_392350</name>
</gene>
<evidence type="ECO:0000256" key="5">
    <source>
        <dbReference type="ARBA" id="ARBA00022801"/>
    </source>
</evidence>
<dbReference type="InterPro" id="IPR050732">
    <property type="entry name" value="Beta-glucan_modifiers"/>
</dbReference>
<dbReference type="PANTHER" id="PTHR16631">
    <property type="entry name" value="GLUCAN 1,3-BETA-GLUCOSIDASE"/>
    <property type="match status" value="1"/>
</dbReference>
<reference evidence="8" key="2">
    <citation type="submission" date="2023-05" db="EMBL/GenBank/DDBJ databases">
        <authorList>
            <consortium name="Lawrence Berkeley National Laboratory"/>
            <person name="Steindorff A."/>
            <person name="Hensen N."/>
            <person name="Bonometti L."/>
            <person name="Westerberg I."/>
            <person name="Brannstrom I.O."/>
            <person name="Guillou S."/>
            <person name="Cros-Aarteil S."/>
            <person name="Calhoun S."/>
            <person name="Haridas S."/>
            <person name="Kuo A."/>
            <person name="Mondo S."/>
            <person name="Pangilinan J."/>
            <person name="Riley R."/>
            <person name="Labutti K."/>
            <person name="Andreopoulos B."/>
            <person name="Lipzen A."/>
            <person name="Chen C."/>
            <person name="Yanf M."/>
            <person name="Daum C."/>
            <person name="Ng V."/>
            <person name="Clum A."/>
            <person name="Ohm R."/>
            <person name="Martin F."/>
            <person name="Silar P."/>
            <person name="Natvig D."/>
            <person name="Lalanne C."/>
            <person name="Gautier V."/>
            <person name="Ament-Velasquez S.L."/>
            <person name="Kruys A."/>
            <person name="Hutchinson M.I."/>
            <person name="Powell A.J."/>
            <person name="Barry K."/>
            <person name="Miller A.N."/>
            <person name="Grigoriev I.V."/>
            <person name="Debuchy R."/>
            <person name="Gladieux P."/>
            <person name="Thoren M.H."/>
            <person name="Johannesson H."/>
        </authorList>
    </citation>
    <scope>NUCLEOTIDE SEQUENCE</scope>
    <source>
        <strain evidence="8">CBS 123565</strain>
    </source>
</reference>
<evidence type="ECO:0000313" key="9">
    <source>
        <dbReference type="Proteomes" id="UP001304895"/>
    </source>
</evidence>
<comment type="catalytic activity">
    <reaction evidence="1">
        <text>Hydrolysis of (1-&gt;3)-beta-D-glucosidic linkages in (1-&gt;3)-beta-D-glucans.</text>
        <dbReference type="EC" id="3.2.1.39"/>
    </reaction>
</comment>